<evidence type="ECO:0000256" key="3">
    <source>
        <dbReference type="ARBA" id="ARBA00022801"/>
    </source>
</evidence>
<sequence>MIDLHSHIIPNIDDGSRSMEMSLTMARQSVAAGVTHVVCTPHMHWGVFDNTQETIEAGFQQLTDAVADAQIPLALSWAAEVRLKEYIPQWLREDRLPFIGRHNGRPVLLLEMPHSHVPAGVEPLVRYLRAQGVQPLLPHPERNRDILKMPEKIPWLRNLGCWLQVTAGAITGRFGENVQALVTEMLAQEQVDVVASDMHDDTRRPTDMREAYDQVSTHLGEDYAQKLFVNTPADIIAEQPTIQP</sequence>
<dbReference type="InterPro" id="IPR032466">
    <property type="entry name" value="Metal_Hydrolase"/>
</dbReference>
<dbReference type="EMBL" id="JAOTJC010000016">
    <property type="protein sequence ID" value="MCU7556116.1"/>
    <property type="molecule type" value="Genomic_DNA"/>
</dbReference>
<dbReference type="EC" id="3.1.3.48" evidence="2"/>
<dbReference type="InterPro" id="IPR016667">
    <property type="entry name" value="Caps_polysacc_synth_CpsB/CapC"/>
</dbReference>
<accession>A0ABT2VS50</accession>
<evidence type="ECO:0000313" key="6">
    <source>
        <dbReference type="Proteomes" id="UP001209257"/>
    </source>
</evidence>
<proteinExistence type="inferred from homology"/>
<dbReference type="Pfam" id="PF19567">
    <property type="entry name" value="CpsB_CapC"/>
    <property type="match status" value="1"/>
</dbReference>
<gene>
    <name evidence="5" type="ORF">OCL06_16105</name>
</gene>
<comment type="catalytic activity">
    <reaction evidence="4">
        <text>O-phospho-L-tyrosyl-[protein] + H2O = L-tyrosyl-[protein] + phosphate</text>
        <dbReference type="Rhea" id="RHEA:10684"/>
        <dbReference type="Rhea" id="RHEA-COMP:10136"/>
        <dbReference type="Rhea" id="RHEA-COMP:20101"/>
        <dbReference type="ChEBI" id="CHEBI:15377"/>
        <dbReference type="ChEBI" id="CHEBI:43474"/>
        <dbReference type="ChEBI" id="CHEBI:46858"/>
        <dbReference type="ChEBI" id="CHEBI:61978"/>
        <dbReference type="EC" id="3.1.3.48"/>
    </reaction>
</comment>
<comment type="similarity">
    <text evidence="1">Belongs to the metallo-dependent hydrolases superfamily. CpsB/CapC family.</text>
</comment>
<comment type="caution">
    <text evidence="5">The sequence shown here is derived from an EMBL/GenBank/DDBJ whole genome shotgun (WGS) entry which is preliminary data.</text>
</comment>
<dbReference type="SUPFAM" id="SSF51556">
    <property type="entry name" value="Metallo-dependent hydrolases"/>
    <property type="match status" value="1"/>
</dbReference>
<keyword evidence="6" id="KW-1185">Reference proteome</keyword>
<dbReference type="PANTHER" id="PTHR39181:SF1">
    <property type="entry name" value="TYROSINE-PROTEIN PHOSPHATASE YWQE"/>
    <property type="match status" value="1"/>
</dbReference>
<evidence type="ECO:0000313" key="5">
    <source>
        <dbReference type="EMBL" id="MCU7556116.1"/>
    </source>
</evidence>
<name>A0ABT2VS50_9ALTE</name>
<dbReference type="PANTHER" id="PTHR39181">
    <property type="entry name" value="TYROSINE-PROTEIN PHOSPHATASE YWQE"/>
    <property type="match status" value="1"/>
</dbReference>
<protein>
    <recommendedName>
        <fullName evidence="2">protein-tyrosine-phosphatase</fullName>
        <ecNumber evidence="2">3.1.3.48</ecNumber>
    </recommendedName>
</protein>
<reference evidence="6" key="1">
    <citation type="submission" date="2023-07" db="EMBL/GenBank/DDBJ databases">
        <title>Study on multiphase classification of strain Alteromonas salexigens isolated from the Yellow Sea.</title>
        <authorList>
            <person name="Sun L."/>
        </authorList>
    </citation>
    <scope>NUCLEOTIDE SEQUENCE [LARGE SCALE GENOMIC DNA]</scope>
    <source>
        <strain evidence="6">ASW11-19</strain>
    </source>
</reference>
<keyword evidence="3" id="KW-0378">Hydrolase</keyword>
<evidence type="ECO:0000256" key="2">
    <source>
        <dbReference type="ARBA" id="ARBA00013064"/>
    </source>
</evidence>
<evidence type="ECO:0000256" key="1">
    <source>
        <dbReference type="ARBA" id="ARBA00005750"/>
    </source>
</evidence>
<dbReference type="RefSeq" id="WP_262996449.1">
    <property type="nucleotide sequence ID" value="NZ_JAOTJC010000016.1"/>
</dbReference>
<organism evidence="5 6">
    <name type="scientific">Alteromonas salexigens</name>
    <dbReference type="NCBI Taxonomy" id="2982530"/>
    <lineage>
        <taxon>Bacteria</taxon>
        <taxon>Pseudomonadati</taxon>
        <taxon>Pseudomonadota</taxon>
        <taxon>Gammaproteobacteria</taxon>
        <taxon>Alteromonadales</taxon>
        <taxon>Alteromonadaceae</taxon>
        <taxon>Alteromonas/Salinimonas group</taxon>
        <taxon>Alteromonas</taxon>
    </lineage>
</organism>
<dbReference type="Gene3D" id="3.20.20.140">
    <property type="entry name" value="Metal-dependent hydrolases"/>
    <property type="match status" value="1"/>
</dbReference>
<evidence type="ECO:0000256" key="4">
    <source>
        <dbReference type="ARBA" id="ARBA00051722"/>
    </source>
</evidence>
<dbReference type="Proteomes" id="UP001209257">
    <property type="component" value="Unassembled WGS sequence"/>
</dbReference>
<dbReference type="PIRSF" id="PIRSF016557">
    <property type="entry name" value="Caps_synth_CpsB"/>
    <property type="match status" value="1"/>
</dbReference>